<dbReference type="InterPro" id="IPR027417">
    <property type="entry name" value="P-loop_NTPase"/>
</dbReference>
<dbReference type="Proteomes" id="UP000054166">
    <property type="component" value="Unassembled WGS sequence"/>
</dbReference>
<dbReference type="Gene3D" id="3.40.50.300">
    <property type="entry name" value="P-loop containing nucleotide triphosphate hydrolases"/>
    <property type="match status" value="1"/>
</dbReference>
<gene>
    <name evidence="1" type="ORF">PILCRDRAFT_81365</name>
</gene>
<dbReference type="HOGENOM" id="CLU_2446726_0_0_1"/>
<organism evidence="1 2">
    <name type="scientific">Piloderma croceum (strain F 1598)</name>
    <dbReference type="NCBI Taxonomy" id="765440"/>
    <lineage>
        <taxon>Eukaryota</taxon>
        <taxon>Fungi</taxon>
        <taxon>Dikarya</taxon>
        <taxon>Basidiomycota</taxon>
        <taxon>Agaricomycotina</taxon>
        <taxon>Agaricomycetes</taxon>
        <taxon>Agaricomycetidae</taxon>
        <taxon>Atheliales</taxon>
        <taxon>Atheliaceae</taxon>
        <taxon>Piloderma</taxon>
    </lineage>
</organism>
<feature type="non-terminal residue" evidence="1">
    <location>
        <position position="1"/>
    </location>
</feature>
<proteinExistence type="predicted"/>
<evidence type="ECO:0000313" key="2">
    <source>
        <dbReference type="Proteomes" id="UP000054166"/>
    </source>
</evidence>
<sequence>IKLTTAEIVVLYDSIHNPAMDLRHHIGRTKQVCVLRLFTENSSSRSIWSSVLSVAQCNASIDLQPIVGVLLHPALFHSAKSLEIITCIRN</sequence>
<dbReference type="InParanoid" id="A0A0C3EZL2"/>
<dbReference type="STRING" id="765440.A0A0C3EZL2"/>
<evidence type="ECO:0000313" key="1">
    <source>
        <dbReference type="EMBL" id="KIM73141.1"/>
    </source>
</evidence>
<name>A0A0C3EZL2_PILCF</name>
<accession>A0A0C3EZL2</accession>
<keyword evidence="2" id="KW-1185">Reference proteome</keyword>
<dbReference type="AlphaFoldDB" id="A0A0C3EZL2"/>
<protein>
    <submittedName>
        <fullName evidence="1">Uncharacterized protein</fullName>
    </submittedName>
</protein>
<reference evidence="2" key="2">
    <citation type="submission" date="2015-01" db="EMBL/GenBank/DDBJ databases">
        <title>Evolutionary Origins and Diversification of the Mycorrhizal Mutualists.</title>
        <authorList>
            <consortium name="DOE Joint Genome Institute"/>
            <consortium name="Mycorrhizal Genomics Consortium"/>
            <person name="Kohler A."/>
            <person name="Kuo A."/>
            <person name="Nagy L.G."/>
            <person name="Floudas D."/>
            <person name="Copeland A."/>
            <person name="Barry K.W."/>
            <person name="Cichocki N."/>
            <person name="Veneault-Fourrey C."/>
            <person name="LaButti K."/>
            <person name="Lindquist E.A."/>
            <person name="Lipzen A."/>
            <person name="Lundell T."/>
            <person name="Morin E."/>
            <person name="Murat C."/>
            <person name="Riley R."/>
            <person name="Ohm R."/>
            <person name="Sun H."/>
            <person name="Tunlid A."/>
            <person name="Henrissat B."/>
            <person name="Grigoriev I.V."/>
            <person name="Hibbett D.S."/>
            <person name="Martin F."/>
        </authorList>
    </citation>
    <scope>NUCLEOTIDE SEQUENCE [LARGE SCALE GENOMIC DNA]</scope>
    <source>
        <strain evidence="2">F 1598</strain>
    </source>
</reference>
<dbReference type="EMBL" id="KN833091">
    <property type="protein sequence ID" value="KIM73141.1"/>
    <property type="molecule type" value="Genomic_DNA"/>
</dbReference>
<reference evidence="1 2" key="1">
    <citation type="submission" date="2014-04" db="EMBL/GenBank/DDBJ databases">
        <authorList>
            <consortium name="DOE Joint Genome Institute"/>
            <person name="Kuo A."/>
            <person name="Tarkka M."/>
            <person name="Buscot F."/>
            <person name="Kohler A."/>
            <person name="Nagy L.G."/>
            <person name="Floudas D."/>
            <person name="Copeland A."/>
            <person name="Barry K.W."/>
            <person name="Cichocki N."/>
            <person name="Veneault-Fourrey C."/>
            <person name="LaButti K."/>
            <person name="Lindquist E.A."/>
            <person name="Lipzen A."/>
            <person name="Lundell T."/>
            <person name="Morin E."/>
            <person name="Murat C."/>
            <person name="Sun H."/>
            <person name="Tunlid A."/>
            <person name="Henrissat B."/>
            <person name="Grigoriev I.V."/>
            <person name="Hibbett D.S."/>
            <person name="Martin F."/>
            <person name="Nordberg H.P."/>
            <person name="Cantor M.N."/>
            <person name="Hua S.X."/>
        </authorList>
    </citation>
    <scope>NUCLEOTIDE SEQUENCE [LARGE SCALE GENOMIC DNA]</scope>
    <source>
        <strain evidence="1 2">F 1598</strain>
    </source>
</reference>